<keyword evidence="2" id="KW-0964">Secreted</keyword>
<dbReference type="PANTHER" id="PTHR36108:SF13">
    <property type="entry name" value="COLOSSIN-B-RELATED"/>
    <property type="match status" value="1"/>
</dbReference>
<keyword evidence="3 5" id="KW-0732">Signal</keyword>
<dbReference type="SUPFAM" id="SSF49478">
    <property type="entry name" value="Cna protein B-type domain"/>
    <property type="match status" value="1"/>
</dbReference>
<dbReference type="Gene3D" id="2.60.40.4180">
    <property type="match status" value="1"/>
</dbReference>
<protein>
    <submittedName>
        <fullName evidence="7">Prealbumin-like fold domain-containing protein</fullName>
    </submittedName>
</protein>
<keyword evidence="4" id="KW-0472">Membrane</keyword>
<accession>A0ABW2Y807</accession>
<evidence type="ECO:0000256" key="5">
    <source>
        <dbReference type="SAM" id="SignalP"/>
    </source>
</evidence>
<keyword evidence="8" id="KW-1185">Reference proteome</keyword>
<keyword evidence="4" id="KW-1133">Transmembrane helix</keyword>
<dbReference type="PANTHER" id="PTHR36108">
    <property type="entry name" value="COLOSSIN-B-RELATED"/>
    <property type="match status" value="1"/>
</dbReference>
<evidence type="ECO:0000256" key="4">
    <source>
        <dbReference type="SAM" id="Phobius"/>
    </source>
</evidence>
<comment type="similarity">
    <text evidence="1">Belongs to the serine-aspartate repeat-containing protein (SDr) family.</text>
</comment>
<evidence type="ECO:0000256" key="3">
    <source>
        <dbReference type="ARBA" id="ARBA00022729"/>
    </source>
</evidence>
<sequence length="311" mass="34200">MKYNTMKSVLTGMAALITVFFVVLVSFTASAAHAQDTSYTLNIHIKNYDAIYAAYGGSTSTNLQMWEVPSSALAENRDIQDTFQKLHEKTQGALDATYSAVQVPVTFMRDGIHTSNVKQGIFYVRGSFPTSDNLNKFEFMVDTRDAGTSHVIDIDAKSIVENPHAPTGNYYFLKVGDDAAQTPLSGAVFKVYTYDKVTHTYSDVMVSGKALTVTSDKNGEFHVSDLPYGNYALEEAKAPDGFVKLNGYVHFTIDSSTNQGRKHKVLVIENHRKPNIPPLAKTGASVIAIALIAVLFVSLGIAVYRKKYQRI</sequence>
<feature type="chain" id="PRO_5045850743" evidence="5">
    <location>
        <begin position="35"/>
        <end position="311"/>
    </location>
</feature>
<evidence type="ECO:0000313" key="7">
    <source>
        <dbReference type="EMBL" id="MFD0705505.1"/>
    </source>
</evidence>
<evidence type="ECO:0000256" key="1">
    <source>
        <dbReference type="ARBA" id="ARBA00007257"/>
    </source>
</evidence>
<evidence type="ECO:0000256" key="2">
    <source>
        <dbReference type="ARBA" id="ARBA00022525"/>
    </source>
</evidence>
<keyword evidence="4" id="KW-0812">Transmembrane</keyword>
<dbReference type="Gene3D" id="2.60.40.10">
    <property type="entry name" value="Immunoglobulins"/>
    <property type="match status" value="1"/>
</dbReference>
<dbReference type="Pfam" id="PF17802">
    <property type="entry name" value="SpaA"/>
    <property type="match status" value="1"/>
</dbReference>
<dbReference type="Proteomes" id="UP001597036">
    <property type="component" value="Unassembled WGS sequence"/>
</dbReference>
<dbReference type="RefSeq" id="WP_377939220.1">
    <property type="nucleotide sequence ID" value="NZ_JBHTHQ010000022.1"/>
</dbReference>
<organism evidence="7 8">
    <name type="scientific">Alloscardovia venturai</name>
    <dbReference type="NCBI Taxonomy" id="1769421"/>
    <lineage>
        <taxon>Bacteria</taxon>
        <taxon>Bacillati</taxon>
        <taxon>Actinomycetota</taxon>
        <taxon>Actinomycetes</taxon>
        <taxon>Bifidobacteriales</taxon>
        <taxon>Bifidobacteriaceae</taxon>
        <taxon>Alloscardovia</taxon>
    </lineage>
</organism>
<gene>
    <name evidence="7" type="ORF">ACFQY8_07095</name>
</gene>
<feature type="transmembrane region" description="Helical" evidence="4">
    <location>
        <begin position="283"/>
        <end position="304"/>
    </location>
</feature>
<dbReference type="InterPro" id="IPR013783">
    <property type="entry name" value="Ig-like_fold"/>
</dbReference>
<feature type="signal peptide" evidence="5">
    <location>
        <begin position="1"/>
        <end position="34"/>
    </location>
</feature>
<feature type="domain" description="SpaA-like prealbumin fold" evidence="6">
    <location>
        <begin position="177"/>
        <end position="257"/>
    </location>
</feature>
<reference evidence="8" key="1">
    <citation type="journal article" date="2019" name="Int. J. Syst. Evol. Microbiol.">
        <title>The Global Catalogue of Microorganisms (GCM) 10K type strain sequencing project: providing services to taxonomists for standard genome sequencing and annotation.</title>
        <authorList>
            <consortium name="The Broad Institute Genomics Platform"/>
            <consortium name="The Broad Institute Genome Sequencing Center for Infectious Disease"/>
            <person name="Wu L."/>
            <person name="Ma J."/>
        </authorList>
    </citation>
    <scope>NUCLEOTIDE SEQUENCE [LARGE SCALE GENOMIC DNA]</scope>
    <source>
        <strain evidence="8">CCM 8604</strain>
    </source>
</reference>
<evidence type="ECO:0000259" key="6">
    <source>
        <dbReference type="Pfam" id="PF17802"/>
    </source>
</evidence>
<comment type="caution">
    <text evidence="7">The sequence shown here is derived from an EMBL/GenBank/DDBJ whole genome shotgun (WGS) entry which is preliminary data.</text>
</comment>
<dbReference type="EMBL" id="JBHTHQ010000022">
    <property type="protein sequence ID" value="MFD0705505.1"/>
    <property type="molecule type" value="Genomic_DNA"/>
</dbReference>
<evidence type="ECO:0000313" key="8">
    <source>
        <dbReference type="Proteomes" id="UP001597036"/>
    </source>
</evidence>
<proteinExistence type="inferred from homology"/>
<dbReference type="InterPro" id="IPR041033">
    <property type="entry name" value="SpaA_PFL_dom_1"/>
</dbReference>
<name>A0ABW2Y807_9BIFI</name>